<organism evidence="2">
    <name type="scientific">metagenome</name>
    <dbReference type="NCBI Taxonomy" id="256318"/>
    <lineage>
        <taxon>unclassified sequences</taxon>
        <taxon>metagenomes</taxon>
    </lineage>
</organism>
<accession>A0A2P2CDR3</accession>
<reference evidence="2" key="1">
    <citation type="submission" date="2015-08" db="EMBL/GenBank/DDBJ databases">
        <authorList>
            <person name="Babu N.S."/>
            <person name="Beckwith C.J."/>
            <person name="Beseler K.G."/>
            <person name="Brison A."/>
            <person name="Carone J.V."/>
            <person name="Caskin T.P."/>
            <person name="Diamond M."/>
            <person name="Durham M.E."/>
            <person name="Foxe J.M."/>
            <person name="Go M."/>
            <person name="Henderson B.A."/>
            <person name="Jones I.B."/>
            <person name="McGettigan J.A."/>
            <person name="Micheletti S.J."/>
            <person name="Nasrallah M.E."/>
            <person name="Ortiz D."/>
            <person name="Piller C.R."/>
            <person name="Privatt S.R."/>
            <person name="Schneider S.L."/>
            <person name="Sharp S."/>
            <person name="Smith T.C."/>
            <person name="Stanton J.D."/>
            <person name="Ullery H.E."/>
            <person name="Wilson R.J."/>
            <person name="Serrano M.G."/>
            <person name="Buck G."/>
            <person name="Lee V."/>
            <person name="Wang Y."/>
            <person name="Carvalho R."/>
            <person name="Voegtly L."/>
            <person name="Shi R."/>
            <person name="Duckworth R."/>
            <person name="Johnson A."/>
            <person name="Loviza R."/>
            <person name="Walstead R."/>
            <person name="Shah Z."/>
            <person name="Kiflezghi M."/>
            <person name="Wade K."/>
            <person name="Ball S.L."/>
            <person name="Bradley K.W."/>
            <person name="Asai D.J."/>
            <person name="Bowman C.A."/>
            <person name="Russell D.A."/>
            <person name="Pope W.H."/>
            <person name="Jacobs-Sera D."/>
            <person name="Hendrix R.W."/>
            <person name="Hatfull G.F."/>
        </authorList>
    </citation>
    <scope>NUCLEOTIDE SEQUENCE</scope>
</reference>
<dbReference type="EMBL" id="CZKA01000067">
    <property type="protein sequence ID" value="CUR60081.1"/>
    <property type="molecule type" value="Genomic_DNA"/>
</dbReference>
<dbReference type="AlphaFoldDB" id="A0A2P2CDR3"/>
<gene>
    <name evidence="2" type="ORF">NOCA270069</name>
</gene>
<protein>
    <recommendedName>
        <fullName evidence="1">(S)-ureidoglycine aminohydrolase cupin domain-containing protein</fullName>
    </recommendedName>
</protein>
<dbReference type="PANTHER" id="PTHR40943">
    <property type="entry name" value="CYTOPLASMIC PROTEIN-RELATED"/>
    <property type="match status" value="1"/>
</dbReference>
<dbReference type="SUPFAM" id="SSF51182">
    <property type="entry name" value="RmlC-like cupins"/>
    <property type="match status" value="1"/>
</dbReference>
<dbReference type="InterPro" id="IPR011051">
    <property type="entry name" value="RmlC_Cupin_sf"/>
</dbReference>
<name>A0A2P2CDR3_9ZZZZ</name>
<dbReference type="PANTHER" id="PTHR40943:SF1">
    <property type="entry name" value="CYTOPLASMIC PROTEIN"/>
    <property type="match status" value="1"/>
</dbReference>
<proteinExistence type="predicted"/>
<dbReference type="Gene3D" id="2.60.120.10">
    <property type="entry name" value="Jelly Rolls"/>
    <property type="match status" value="1"/>
</dbReference>
<evidence type="ECO:0000259" key="1">
    <source>
        <dbReference type="Pfam" id="PF05899"/>
    </source>
</evidence>
<sequence length="115" mass="12185">MPTSGRVLNRAVFTDPLSHEELAADDVVQGRPTTGSTAVGSVAGAEVGIWEMTVGAARDTEVDEVFIVLSGRGSVHFEDGESIDLSPGVAVRLSAGERTEWLVQETLRKVYVAAE</sequence>
<evidence type="ECO:0000313" key="2">
    <source>
        <dbReference type="EMBL" id="CUR60081.1"/>
    </source>
</evidence>
<dbReference type="Pfam" id="PF05899">
    <property type="entry name" value="Cupin_3"/>
    <property type="match status" value="1"/>
</dbReference>
<dbReference type="InterPro" id="IPR014710">
    <property type="entry name" value="RmlC-like_jellyroll"/>
</dbReference>
<feature type="domain" description="(S)-ureidoglycine aminohydrolase cupin" evidence="1">
    <location>
        <begin position="46"/>
        <end position="111"/>
    </location>
</feature>
<dbReference type="InterPro" id="IPR008579">
    <property type="entry name" value="UGlyAH_Cupin_dom"/>
</dbReference>